<gene>
    <name evidence="1" type="ORF">EDD73_12115</name>
</gene>
<evidence type="ECO:0000313" key="1">
    <source>
        <dbReference type="EMBL" id="TCP62517.1"/>
    </source>
</evidence>
<proteinExistence type="predicted"/>
<dbReference type="EMBL" id="SLXT01000021">
    <property type="protein sequence ID" value="TCP62517.1"/>
    <property type="molecule type" value="Genomic_DNA"/>
</dbReference>
<comment type="caution">
    <text evidence="1">The sequence shown here is derived from an EMBL/GenBank/DDBJ whole genome shotgun (WGS) entry which is preliminary data.</text>
</comment>
<keyword evidence="2" id="KW-1185">Reference proteome</keyword>
<accession>A0A4R2RK06</accession>
<reference evidence="1 2" key="1">
    <citation type="submission" date="2019-03" db="EMBL/GenBank/DDBJ databases">
        <title>Genomic Encyclopedia of Type Strains, Phase IV (KMG-IV): sequencing the most valuable type-strain genomes for metagenomic binning, comparative biology and taxonomic classification.</title>
        <authorList>
            <person name="Goeker M."/>
        </authorList>
    </citation>
    <scope>NUCLEOTIDE SEQUENCE [LARGE SCALE GENOMIC DNA]</scope>
    <source>
        <strain evidence="1 2">DSM 11170</strain>
    </source>
</reference>
<organism evidence="1 2">
    <name type="scientific">Heliophilum fasciatum</name>
    <dbReference type="NCBI Taxonomy" id="35700"/>
    <lineage>
        <taxon>Bacteria</taxon>
        <taxon>Bacillati</taxon>
        <taxon>Bacillota</taxon>
        <taxon>Clostridia</taxon>
        <taxon>Eubacteriales</taxon>
        <taxon>Heliobacteriaceae</taxon>
        <taxon>Heliophilum</taxon>
    </lineage>
</organism>
<dbReference type="Proteomes" id="UP000294813">
    <property type="component" value="Unassembled WGS sequence"/>
</dbReference>
<sequence length="139" mass="14706">MMENVKLKGEWFFEEEGGAVSGPLFNSITSAGLLLLSQTIAELPSPYLVVGDDSAPGETIVEVLRKPVSTIIVSGSLIRFRTQILQGECNGDHTKAAIFIGGTDVAGSGTMLNLLTQPWSKAGNTVLTVEARITIAAEE</sequence>
<dbReference type="RefSeq" id="WP_131919822.1">
    <property type="nucleotide sequence ID" value="NZ_JAOQNU010000020.1"/>
</dbReference>
<name>A0A4R2RK06_9FIRM</name>
<protein>
    <submittedName>
        <fullName evidence="1">Uncharacterized protein</fullName>
    </submittedName>
</protein>
<evidence type="ECO:0000313" key="2">
    <source>
        <dbReference type="Proteomes" id="UP000294813"/>
    </source>
</evidence>
<dbReference type="OrthoDB" id="2081437at2"/>
<dbReference type="AlphaFoldDB" id="A0A4R2RK06"/>